<evidence type="ECO:0000256" key="9">
    <source>
        <dbReference type="ARBA" id="ARBA00023136"/>
    </source>
</evidence>
<dbReference type="PRINTS" id="PR01853">
    <property type="entry name" value="YAJCTRNLCASE"/>
</dbReference>
<evidence type="ECO:0000313" key="12">
    <source>
        <dbReference type="Proteomes" id="UP001501581"/>
    </source>
</evidence>
<feature type="compositionally biased region" description="Acidic residues" evidence="10">
    <location>
        <begin position="83"/>
        <end position="97"/>
    </location>
</feature>
<gene>
    <name evidence="11" type="ORF">GCM10009668_06030</name>
</gene>
<dbReference type="InterPro" id="IPR003849">
    <property type="entry name" value="Preprotein_translocase_YajC"/>
</dbReference>
<comment type="similarity">
    <text evidence="2">Belongs to the YajC family.</text>
</comment>
<reference evidence="12" key="1">
    <citation type="journal article" date="2019" name="Int. J. Syst. Evol. Microbiol.">
        <title>The Global Catalogue of Microorganisms (GCM) 10K type strain sequencing project: providing services to taxonomists for standard genome sequencing and annotation.</title>
        <authorList>
            <consortium name="The Broad Institute Genomics Platform"/>
            <consortium name="The Broad Institute Genome Sequencing Center for Infectious Disease"/>
            <person name="Wu L."/>
            <person name="Ma J."/>
        </authorList>
    </citation>
    <scope>NUCLEOTIDE SEQUENCE [LARGE SCALE GENOMIC DNA]</scope>
    <source>
        <strain evidence="12">JCM 13008</strain>
    </source>
</reference>
<evidence type="ECO:0000256" key="7">
    <source>
        <dbReference type="ARBA" id="ARBA00022989"/>
    </source>
</evidence>
<evidence type="ECO:0000256" key="2">
    <source>
        <dbReference type="ARBA" id="ARBA00006742"/>
    </source>
</evidence>
<feature type="compositionally biased region" description="Low complexity" evidence="10">
    <location>
        <begin position="98"/>
        <end position="111"/>
    </location>
</feature>
<dbReference type="PANTHER" id="PTHR33909">
    <property type="entry name" value="SEC TRANSLOCON ACCESSORY COMPLEX SUBUNIT YAJC"/>
    <property type="match status" value="1"/>
</dbReference>
<evidence type="ECO:0000256" key="5">
    <source>
        <dbReference type="ARBA" id="ARBA00022692"/>
    </source>
</evidence>
<evidence type="ECO:0000256" key="6">
    <source>
        <dbReference type="ARBA" id="ARBA00022927"/>
    </source>
</evidence>
<evidence type="ECO:0000256" key="8">
    <source>
        <dbReference type="ARBA" id="ARBA00023010"/>
    </source>
</evidence>
<keyword evidence="4" id="KW-1003">Cell membrane</keyword>
<dbReference type="Proteomes" id="UP001501581">
    <property type="component" value="Unassembled WGS sequence"/>
</dbReference>
<evidence type="ECO:0008006" key="13">
    <source>
        <dbReference type="Google" id="ProtNLM"/>
    </source>
</evidence>
<evidence type="ECO:0000256" key="1">
    <source>
        <dbReference type="ARBA" id="ARBA00004162"/>
    </source>
</evidence>
<dbReference type="RefSeq" id="WP_343991211.1">
    <property type="nucleotide sequence ID" value="NZ_BAAALG010000002.1"/>
</dbReference>
<organism evidence="11 12">
    <name type="scientific">Nocardioides dubius</name>
    <dbReference type="NCBI Taxonomy" id="317019"/>
    <lineage>
        <taxon>Bacteria</taxon>
        <taxon>Bacillati</taxon>
        <taxon>Actinomycetota</taxon>
        <taxon>Actinomycetes</taxon>
        <taxon>Propionibacteriales</taxon>
        <taxon>Nocardioidaceae</taxon>
        <taxon>Nocardioides</taxon>
    </lineage>
</organism>
<protein>
    <recommendedName>
        <fullName evidence="13">Preprotein translocase subunit YajC</fullName>
    </recommendedName>
</protein>
<keyword evidence="6" id="KW-0653">Protein transport</keyword>
<keyword evidence="5" id="KW-0812">Transmembrane</keyword>
<comment type="subcellular location">
    <subcellularLocation>
        <location evidence="1">Cell membrane</location>
        <topology evidence="1">Single-pass membrane protein</topology>
    </subcellularLocation>
</comment>
<comment type="caution">
    <text evidence="11">The sequence shown here is derived from an EMBL/GenBank/DDBJ whole genome shotgun (WGS) entry which is preliminary data.</text>
</comment>
<evidence type="ECO:0000313" key="11">
    <source>
        <dbReference type="EMBL" id="GAA1093435.1"/>
    </source>
</evidence>
<keyword evidence="9" id="KW-0472">Membrane</keyword>
<dbReference type="NCBIfam" id="TIGR00739">
    <property type="entry name" value="yajC"/>
    <property type="match status" value="1"/>
</dbReference>
<sequence length="111" mass="11605">METLIPIAAIFLIFWLLLIRPASKRQKALAEVQRGLNIGDRVITNSGILGTVAFVKDGSIGLEIAPGVVAEVARPAIAGLVPEETETAEAPADDAADADASPSTPDSDQER</sequence>
<name>A0ABP4E7F0_9ACTN</name>
<feature type="region of interest" description="Disordered" evidence="10">
    <location>
        <begin position="80"/>
        <end position="111"/>
    </location>
</feature>
<dbReference type="Pfam" id="PF02699">
    <property type="entry name" value="YajC"/>
    <property type="match status" value="1"/>
</dbReference>
<keyword evidence="8" id="KW-0811">Translocation</keyword>
<keyword evidence="3" id="KW-0813">Transport</keyword>
<keyword evidence="7" id="KW-1133">Transmembrane helix</keyword>
<proteinExistence type="inferred from homology"/>
<evidence type="ECO:0000256" key="3">
    <source>
        <dbReference type="ARBA" id="ARBA00022448"/>
    </source>
</evidence>
<keyword evidence="12" id="KW-1185">Reference proteome</keyword>
<accession>A0ABP4E7F0</accession>
<dbReference type="PANTHER" id="PTHR33909:SF1">
    <property type="entry name" value="SEC TRANSLOCON ACCESSORY COMPLEX SUBUNIT YAJC"/>
    <property type="match status" value="1"/>
</dbReference>
<evidence type="ECO:0000256" key="4">
    <source>
        <dbReference type="ARBA" id="ARBA00022475"/>
    </source>
</evidence>
<dbReference type="EMBL" id="BAAALG010000002">
    <property type="protein sequence ID" value="GAA1093435.1"/>
    <property type="molecule type" value="Genomic_DNA"/>
</dbReference>
<dbReference type="SMART" id="SM01323">
    <property type="entry name" value="YajC"/>
    <property type="match status" value="1"/>
</dbReference>
<evidence type="ECO:0000256" key="10">
    <source>
        <dbReference type="SAM" id="MobiDB-lite"/>
    </source>
</evidence>